<dbReference type="InterPro" id="IPR027417">
    <property type="entry name" value="P-loop_NTPase"/>
</dbReference>
<dbReference type="CDD" id="cd00268">
    <property type="entry name" value="DEADc"/>
    <property type="match status" value="1"/>
</dbReference>
<feature type="region of interest" description="Disordered" evidence="8">
    <location>
        <begin position="845"/>
        <end position="865"/>
    </location>
</feature>
<evidence type="ECO:0000256" key="1">
    <source>
        <dbReference type="ARBA" id="ARBA00006517"/>
    </source>
</evidence>
<feature type="compositionally biased region" description="Low complexity" evidence="8">
    <location>
        <begin position="19"/>
        <end position="32"/>
    </location>
</feature>
<proteinExistence type="inferred from homology"/>
<dbReference type="PANTHER" id="PTHR47963">
    <property type="entry name" value="DEAD-BOX ATP-DEPENDENT RNA HELICASE 47, MITOCHONDRIAL"/>
    <property type="match status" value="1"/>
</dbReference>
<reference evidence="11" key="1">
    <citation type="submission" date="2015-08" db="EMBL/GenBank/DDBJ databases">
        <authorList>
            <person name="Babu N.S."/>
            <person name="Beckwith C.J."/>
            <person name="Beseler K.G."/>
            <person name="Brison A."/>
            <person name="Carone J.V."/>
            <person name="Caskin T.P."/>
            <person name="Diamond M."/>
            <person name="Durham M.E."/>
            <person name="Foxe J.M."/>
            <person name="Go M."/>
            <person name="Henderson B.A."/>
            <person name="Jones I.B."/>
            <person name="McGettigan J.A."/>
            <person name="Micheletti S.J."/>
            <person name="Nasrallah M.E."/>
            <person name="Ortiz D."/>
            <person name="Piller C.R."/>
            <person name="Privatt S.R."/>
            <person name="Schneider S.L."/>
            <person name="Sharp S."/>
            <person name="Smith T.C."/>
            <person name="Stanton J.D."/>
            <person name="Ullery H.E."/>
            <person name="Wilson R.J."/>
            <person name="Serrano M.G."/>
            <person name="Buck G."/>
            <person name="Lee V."/>
            <person name="Wang Y."/>
            <person name="Carvalho R."/>
            <person name="Voegtly L."/>
            <person name="Shi R."/>
            <person name="Duckworth R."/>
            <person name="Johnson A."/>
            <person name="Loviza R."/>
            <person name="Walstead R."/>
            <person name="Shah Z."/>
            <person name="Kiflezghi M."/>
            <person name="Wade K."/>
            <person name="Ball S.L."/>
            <person name="Bradley K.W."/>
            <person name="Asai D.J."/>
            <person name="Bowman C.A."/>
            <person name="Russell D.A."/>
            <person name="Pope W.H."/>
            <person name="Jacobs-Sera D."/>
            <person name="Hendrix R.W."/>
            <person name="Hatfull G.F."/>
        </authorList>
    </citation>
    <scope>NUCLEOTIDE SEQUENCE</scope>
</reference>
<comment type="similarity">
    <text evidence="1">Belongs to the DEAD box helicase family. DDX21/DDX50 subfamily.</text>
</comment>
<evidence type="ECO:0000259" key="9">
    <source>
        <dbReference type="PROSITE" id="PS51192"/>
    </source>
</evidence>
<organism evidence="11">
    <name type="scientific">Auxenochlorella protothecoides</name>
    <name type="common">Green microalga</name>
    <name type="synonym">Chlorella protothecoides</name>
    <dbReference type="NCBI Taxonomy" id="3075"/>
    <lineage>
        <taxon>Eukaryota</taxon>
        <taxon>Viridiplantae</taxon>
        <taxon>Chlorophyta</taxon>
        <taxon>core chlorophytes</taxon>
        <taxon>Trebouxiophyceae</taxon>
        <taxon>Chlorellales</taxon>
        <taxon>Chlorellaceae</taxon>
        <taxon>Auxenochlorella</taxon>
    </lineage>
</organism>
<dbReference type="Gene3D" id="3.40.50.300">
    <property type="entry name" value="P-loop containing nucleotide triphosphate hydrolases"/>
    <property type="match status" value="2"/>
</dbReference>
<dbReference type="SUPFAM" id="SSF52540">
    <property type="entry name" value="P-loop containing nucleoside triphosphate hydrolases"/>
    <property type="match status" value="1"/>
</dbReference>
<evidence type="ECO:0000256" key="3">
    <source>
        <dbReference type="ARBA" id="ARBA00022741"/>
    </source>
</evidence>
<dbReference type="InterPro" id="IPR035979">
    <property type="entry name" value="RBD_domain_sf"/>
</dbReference>
<dbReference type="Pfam" id="PF00271">
    <property type="entry name" value="Helicase_C"/>
    <property type="match status" value="1"/>
</dbReference>
<keyword evidence="3" id="KW-0547">Nucleotide-binding</keyword>
<gene>
    <name evidence="11" type="ORF">g.74070</name>
</gene>
<feature type="non-terminal residue" evidence="11">
    <location>
        <position position="865"/>
    </location>
</feature>
<feature type="non-terminal residue" evidence="11">
    <location>
        <position position="1"/>
    </location>
</feature>
<name>A0A1D2A404_AUXPR</name>
<dbReference type="PROSITE" id="PS51192">
    <property type="entry name" value="HELICASE_ATP_BIND_1"/>
    <property type="match status" value="1"/>
</dbReference>
<evidence type="ECO:0000256" key="4">
    <source>
        <dbReference type="ARBA" id="ARBA00022801"/>
    </source>
</evidence>
<dbReference type="Pfam" id="PF08152">
    <property type="entry name" value="GUCT"/>
    <property type="match status" value="1"/>
</dbReference>
<dbReference type="CDD" id="cd18787">
    <property type="entry name" value="SF2_C_DEAD"/>
    <property type="match status" value="1"/>
</dbReference>
<dbReference type="Pfam" id="PF26142">
    <property type="entry name" value="DD_DDX21-DDX50"/>
    <property type="match status" value="1"/>
</dbReference>
<protein>
    <recommendedName>
        <fullName evidence="2">RNA helicase</fullName>
        <ecNumber evidence="2">3.6.4.13</ecNumber>
    </recommendedName>
</protein>
<keyword evidence="4" id="KW-0378">Hydrolase</keyword>
<evidence type="ECO:0000256" key="5">
    <source>
        <dbReference type="ARBA" id="ARBA00022806"/>
    </source>
</evidence>
<dbReference type="GO" id="GO:0003723">
    <property type="term" value="F:RNA binding"/>
    <property type="evidence" value="ECO:0007669"/>
    <property type="project" value="UniProtKB-KW"/>
</dbReference>
<dbReference type="AlphaFoldDB" id="A0A1D2A404"/>
<dbReference type="SUPFAM" id="SSF54928">
    <property type="entry name" value="RNA-binding domain, RBD"/>
    <property type="match status" value="1"/>
</dbReference>
<evidence type="ECO:0000313" key="11">
    <source>
        <dbReference type="EMBL" id="JAT73922.1"/>
    </source>
</evidence>
<dbReference type="InterPro" id="IPR050547">
    <property type="entry name" value="DEAD_box_RNA_helicases"/>
</dbReference>
<dbReference type="InterPro" id="IPR011545">
    <property type="entry name" value="DEAD/DEAH_box_helicase_dom"/>
</dbReference>
<dbReference type="InterPro" id="IPR059027">
    <property type="entry name" value="DD_DDX21-DDX50"/>
</dbReference>
<keyword evidence="5" id="KW-0347">Helicase</keyword>
<dbReference type="Pfam" id="PF00270">
    <property type="entry name" value="DEAD"/>
    <property type="match status" value="1"/>
</dbReference>
<evidence type="ECO:0000256" key="6">
    <source>
        <dbReference type="ARBA" id="ARBA00022840"/>
    </source>
</evidence>
<evidence type="ECO:0000256" key="7">
    <source>
        <dbReference type="ARBA" id="ARBA00022884"/>
    </source>
</evidence>
<dbReference type="InterPro" id="IPR012562">
    <property type="entry name" value="GUCT"/>
</dbReference>
<dbReference type="InterPro" id="IPR014001">
    <property type="entry name" value="Helicase_ATP-bd"/>
</dbReference>
<keyword evidence="7" id="KW-0694">RNA-binding</keyword>
<feature type="domain" description="Helicase C-terminal" evidence="10">
    <location>
        <begin position="356"/>
        <end position="517"/>
    </location>
</feature>
<dbReference type="SMART" id="SM00487">
    <property type="entry name" value="DEXDc"/>
    <property type="match status" value="1"/>
</dbReference>
<accession>A0A1D2A404</accession>
<feature type="domain" description="Helicase ATP-binding" evidence="9">
    <location>
        <begin position="150"/>
        <end position="327"/>
    </location>
</feature>
<dbReference type="GO" id="GO:0005524">
    <property type="term" value="F:ATP binding"/>
    <property type="evidence" value="ECO:0007669"/>
    <property type="project" value="UniProtKB-KW"/>
</dbReference>
<dbReference type="EMBL" id="GDKF01004700">
    <property type="protein sequence ID" value="JAT73922.1"/>
    <property type="molecule type" value="Transcribed_RNA"/>
</dbReference>
<feature type="region of interest" description="Disordered" evidence="8">
    <location>
        <begin position="15"/>
        <end position="120"/>
    </location>
</feature>
<dbReference type="GO" id="GO:0003724">
    <property type="term" value="F:RNA helicase activity"/>
    <property type="evidence" value="ECO:0007669"/>
    <property type="project" value="UniProtKB-EC"/>
</dbReference>
<dbReference type="Gene3D" id="3.30.70.2280">
    <property type="match status" value="1"/>
</dbReference>
<evidence type="ECO:0000259" key="10">
    <source>
        <dbReference type="PROSITE" id="PS51194"/>
    </source>
</evidence>
<dbReference type="EC" id="3.6.4.13" evidence="2"/>
<dbReference type="SMART" id="SM00490">
    <property type="entry name" value="HELICc"/>
    <property type="match status" value="1"/>
</dbReference>
<evidence type="ECO:0000256" key="8">
    <source>
        <dbReference type="SAM" id="MobiDB-lite"/>
    </source>
</evidence>
<dbReference type="CDD" id="cd12937">
    <property type="entry name" value="GUCT_RH7_like"/>
    <property type="match status" value="1"/>
</dbReference>
<dbReference type="PANTHER" id="PTHR47963:SF8">
    <property type="entry name" value="ATP-DEPENDENT RNA HELICASE DEAD"/>
    <property type="match status" value="1"/>
</dbReference>
<feature type="compositionally biased region" description="Low complexity" evidence="8">
    <location>
        <begin position="96"/>
        <end position="114"/>
    </location>
</feature>
<feature type="compositionally biased region" description="Basic and acidic residues" evidence="8">
    <location>
        <begin position="852"/>
        <end position="865"/>
    </location>
</feature>
<keyword evidence="6" id="KW-0067">ATP-binding</keyword>
<dbReference type="InterPro" id="IPR001650">
    <property type="entry name" value="Helicase_C-like"/>
</dbReference>
<dbReference type="PROSITE" id="PS51194">
    <property type="entry name" value="HELICASE_CTER"/>
    <property type="match status" value="1"/>
</dbReference>
<feature type="region of interest" description="Disordered" evidence="8">
    <location>
        <begin position="691"/>
        <end position="718"/>
    </location>
</feature>
<dbReference type="GO" id="GO:0016787">
    <property type="term" value="F:hydrolase activity"/>
    <property type="evidence" value="ECO:0007669"/>
    <property type="project" value="UniProtKB-KW"/>
</dbReference>
<feature type="compositionally biased region" description="Basic residues" evidence="8">
    <location>
        <begin position="699"/>
        <end position="716"/>
    </location>
</feature>
<dbReference type="InterPro" id="IPR044742">
    <property type="entry name" value="DEAD/DEAH_RhlB"/>
</dbReference>
<evidence type="ECO:0000256" key="2">
    <source>
        <dbReference type="ARBA" id="ARBA00012552"/>
    </source>
</evidence>
<sequence>APRSFHTIYRRIYVPENGPASLRSSPPSAALPTMASTRDASPVVAKVKKTKKAEASNGVEKKEKSSKKRKVADPVLDAPVASPEIVEKKKKKKEAASPAPSITDSPAPSTAETPAPHPHALDNFALSAPLKSMLRSKGIESLFDIQAACLTPLLEGRDLVGRARTGCGKTLAFVLPIVERLSQRPRGAHGRAPSVIVLAPTRELAKQVGADFETYGRSAGLTCVCLYGGTPMSPQEGALRRGVDVVIGTPGRVKDHIERGSLSCANLAFRVLDECDEMLNMGFVDDVERILNTGVDTTDIQTLLFSATLPPWVKQITTRFLKPNHATVDLVGTEKMKASTSVRHLLLPCHWSQRAEVTQDLVKCYGALGRTIIFTETKRDADELAAQLSETVGARPLHGDIAQSQREVTLAGFRSGKFAVLVATDVAARGLDIKCVELVVQSEPPKEPETYIHRSGRTGRANSTGTCITLVDRRKEGLIPVIERRAGMKFERIGAPQPADMARVAGERAVDALAEVDAGVVDAFRPAARTLLAASESAEAALAAALARITGYTALRPRSLITAHEDYTTLRLAAAFPVDKPGQVFGVLRKALPEASVEEVKSMTLTSDGKGAVFDVPAALVQAFKQALPEPEGGDVGAAKNGAFVSQPSTLPEVVEREVTAASFGGWGGRGGGRGGRLRIRGLRARRLRAGARPPWRAGGRRRARPAGHGQRHAAPRRGALELRARGGPAHGPGGGGAHGPWLLLQPVRRAEHPGLARGALWPQDAVQRLRRALDEGGQEGVCQGGGVTAAAHRRPRSAHFYAHLSPCPAACLPTLSPSCCVPPPFPAPAWPGCTAFPDARLPGFPRPPRRTGPEHTFPDIDVRI</sequence>